<name>X0Z7C2_9ZZZZ</name>
<accession>X0Z7C2</accession>
<gene>
    <name evidence="1" type="ORF">S01H4_16698</name>
</gene>
<evidence type="ECO:0008006" key="2">
    <source>
        <dbReference type="Google" id="ProtNLM"/>
    </source>
</evidence>
<organism evidence="1">
    <name type="scientific">marine sediment metagenome</name>
    <dbReference type="NCBI Taxonomy" id="412755"/>
    <lineage>
        <taxon>unclassified sequences</taxon>
        <taxon>metagenomes</taxon>
        <taxon>ecological metagenomes</taxon>
    </lineage>
</organism>
<dbReference type="PANTHER" id="PTHR36441:SF1">
    <property type="entry name" value="DUF503 DOMAIN-CONTAINING PROTEIN"/>
    <property type="match status" value="1"/>
</dbReference>
<dbReference type="SUPFAM" id="SSF103007">
    <property type="entry name" value="Hypothetical protein TT1725"/>
    <property type="match status" value="1"/>
</dbReference>
<dbReference type="Pfam" id="PF04456">
    <property type="entry name" value="DUF503"/>
    <property type="match status" value="1"/>
</dbReference>
<dbReference type="EMBL" id="BART01007326">
    <property type="protein sequence ID" value="GAG56288.1"/>
    <property type="molecule type" value="Genomic_DNA"/>
</dbReference>
<sequence>DNVWAAIYVMNVGVCKISLRLPENQSLKGKRRVLKSITTRVGNQFNVSIAEVDHQDLWQLATLGICCVSNNKRYTNEVLSKVVDFITGSRFDVEILNYEIELLPVL</sequence>
<dbReference type="PANTHER" id="PTHR36441">
    <property type="entry name" value="HYPOTHETICAL CYTOSOLIC PROTEIN"/>
    <property type="match status" value="1"/>
</dbReference>
<protein>
    <recommendedName>
        <fullName evidence="2">DUF503 domain-containing protein</fullName>
    </recommendedName>
</protein>
<evidence type="ECO:0000313" key="1">
    <source>
        <dbReference type="EMBL" id="GAG56288.1"/>
    </source>
</evidence>
<feature type="non-terminal residue" evidence="1">
    <location>
        <position position="1"/>
    </location>
</feature>
<reference evidence="1" key="1">
    <citation type="journal article" date="2014" name="Front. Microbiol.">
        <title>High frequency of phylogenetically diverse reductive dehalogenase-homologous genes in deep subseafloor sedimentary metagenomes.</title>
        <authorList>
            <person name="Kawai M."/>
            <person name="Futagami T."/>
            <person name="Toyoda A."/>
            <person name="Takaki Y."/>
            <person name="Nishi S."/>
            <person name="Hori S."/>
            <person name="Arai W."/>
            <person name="Tsubouchi T."/>
            <person name="Morono Y."/>
            <person name="Uchiyama I."/>
            <person name="Ito T."/>
            <person name="Fujiyama A."/>
            <person name="Inagaki F."/>
            <person name="Takami H."/>
        </authorList>
    </citation>
    <scope>NUCLEOTIDE SEQUENCE</scope>
    <source>
        <strain evidence="1">Expedition CK06-06</strain>
    </source>
</reference>
<dbReference type="Gene3D" id="3.30.70.1120">
    <property type="entry name" value="TT1725-like"/>
    <property type="match status" value="1"/>
</dbReference>
<comment type="caution">
    <text evidence="1">The sequence shown here is derived from an EMBL/GenBank/DDBJ whole genome shotgun (WGS) entry which is preliminary data.</text>
</comment>
<dbReference type="InterPro" id="IPR007546">
    <property type="entry name" value="DUF503"/>
</dbReference>
<proteinExistence type="predicted"/>
<dbReference type="AlphaFoldDB" id="X0Z7C2"/>
<dbReference type="InterPro" id="IPR036746">
    <property type="entry name" value="TT1725-like_sf"/>
</dbReference>